<gene>
    <name evidence="2" type="ORF">WN944_021131</name>
</gene>
<keyword evidence="1" id="KW-1133">Transmembrane helix</keyword>
<keyword evidence="1" id="KW-0472">Membrane</keyword>
<proteinExistence type="predicted"/>
<keyword evidence="1" id="KW-0812">Transmembrane</keyword>
<accession>A0AAP0MW99</accession>
<protein>
    <submittedName>
        <fullName evidence="2">Uncharacterized protein</fullName>
    </submittedName>
</protein>
<reference evidence="2 3" key="1">
    <citation type="submission" date="2024-05" db="EMBL/GenBank/DDBJ databases">
        <title>Haplotype-resolved chromosome-level genome assembly of Huyou (Citrus changshanensis).</title>
        <authorList>
            <person name="Miao C."/>
            <person name="Chen W."/>
            <person name="Wu Y."/>
            <person name="Wang L."/>
            <person name="Zhao S."/>
            <person name="Grierson D."/>
            <person name="Xu C."/>
            <person name="Chen K."/>
        </authorList>
    </citation>
    <scope>NUCLEOTIDE SEQUENCE [LARGE SCALE GENOMIC DNA]</scope>
    <source>
        <strain evidence="2">01-14</strain>
        <tissue evidence="2">Leaf</tissue>
    </source>
</reference>
<keyword evidence="3" id="KW-1185">Reference proteome</keyword>
<evidence type="ECO:0000313" key="2">
    <source>
        <dbReference type="EMBL" id="KAK9228182.1"/>
    </source>
</evidence>
<dbReference type="AlphaFoldDB" id="A0AAP0MW99"/>
<organism evidence="2 3">
    <name type="scientific">Citrus x changshan-huyou</name>
    <dbReference type="NCBI Taxonomy" id="2935761"/>
    <lineage>
        <taxon>Eukaryota</taxon>
        <taxon>Viridiplantae</taxon>
        <taxon>Streptophyta</taxon>
        <taxon>Embryophyta</taxon>
        <taxon>Tracheophyta</taxon>
        <taxon>Spermatophyta</taxon>
        <taxon>Magnoliopsida</taxon>
        <taxon>eudicotyledons</taxon>
        <taxon>Gunneridae</taxon>
        <taxon>Pentapetalae</taxon>
        <taxon>rosids</taxon>
        <taxon>malvids</taxon>
        <taxon>Sapindales</taxon>
        <taxon>Rutaceae</taxon>
        <taxon>Aurantioideae</taxon>
        <taxon>Citrus</taxon>
    </lineage>
</organism>
<comment type="caution">
    <text evidence="2">The sequence shown here is derived from an EMBL/GenBank/DDBJ whole genome shotgun (WGS) entry which is preliminary data.</text>
</comment>
<name>A0AAP0MW99_9ROSI</name>
<dbReference type="EMBL" id="JBCGBO010000001">
    <property type="protein sequence ID" value="KAK9228182.1"/>
    <property type="molecule type" value="Genomic_DNA"/>
</dbReference>
<feature type="transmembrane region" description="Helical" evidence="1">
    <location>
        <begin position="37"/>
        <end position="57"/>
    </location>
</feature>
<dbReference type="Proteomes" id="UP001428341">
    <property type="component" value="Unassembled WGS sequence"/>
</dbReference>
<sequence>MHKAEGKRKQRLGISDPILDNEMVTYDTATLRRVWDCVNVVCYVSFLSSLACVFHVYPGPRWLTVLRLRAFVV</sequence>
<evidence type="ECO:0000256" key="1">
    <source>
        <dbReference type="SAM" id="Phobius"/>
    </source>
</evidence>
<evidence type="ECO:0000313" key="3">
    <source>
        <dbReference type="Proteomes" id="UP001428341"/>
    </source>
</evidence>